<dbReference type="Gene3D" id="2.60.40.420">
    <property type="entry name" value="Cupredoxins - blue copper proteins"/>
    <property type="match status" value="1"/>
</dbReference>
<organism evidence="5 6">
    <name type="scientific">Dongia soli</name>
    <dbReference type="NCBI Taxonomy" id="600628"/>
    <lineage>
        <taxon>Bacteria</taxon>
        <taxon>Pseudomonadati</taxon>
        <taxon>Pseudomonadota</taxon>
        <taxon>Alphaproteobacteria</taxon>
        <taxon>Rhodospirillales</taxon>
        <taxon>Dongiaceae</taxon>
        <taxon>Dongia</taxon>
    </lineage>
</organism>
<dbReference type="SUPFAM" id="SSF49503">
    <property type="entry name" value="Cupredoxins"/>
    <property type="match status" value="1"/>
</dbReference>
<dbReference type="InterPro" id="IPR008972">
    <property type="entry name" value="Cupredoxin"/>
</dbReference>
<gene>
    <name evidence="5" type="ORF">SMD27_11800</name>
</gene>
<sequence>MFQVRHAPSMKSLVGSLILLSCIASVQAKAEGSHHGHYDFGEPGQADAVTRTVKMEAVDANGEMRFKHAPRSITLGETIRFVVTNKGQVPHEFIIGDAASQRAHAAMMREMPDMEHEDDASAITLQPGETKELIWHFSKPVHGDIELACQIPGHYEAGMVSKVPLIQ</sequence>
<feature type="domain" description="Blue (type 1) copper" evidence="4">
    <location>
        <begin position="55"/>
        <end position="164"/>
    </location>
</feature>
<dbReference type="PANTHER" id="PTHR38439">
    <property type="entry name" value="AURACYANIN-B"/>
    <property type="match status" value="1"/>
</dbReference>
<dbReference type="PANTHER" id="PTHR38439:SF3">
    <property type="entry name" value="COPPER-RESISTANT CUPROPROTEIN COPI"/>
    <property type="match status" value="1"/>
</dbReference>
<dbReference type="InterPro" id="IPR050845">
    <property type="entry name" value="Cu-binding_ET"/>
</dbReference>
<evidence type="ECO:0000256" key="3">
    <source>
        <dbReference type="SAM" id="SignalP"/>
    </source>
</evidence>
<dbReference type="Proteomes" id="UP001279642">
    <property type="component" value="Unassembled WGS sequence"/>
</dbReference>
<protein>
    <submittedName>
        <fullName evidence="5">Cupredoxin family protein</fullName>
    </submittedName>
</protein>
<feature type="chain" id="PRO_5047298472" evidence="3">
    <location>
        <begin position="31"/>
        <end position="167"/>
    </location>
</feature>
<evidence type="ECO:0000313" key="5">
    <source>
        <dbReference type="EMBL" id="MDY0883530.1"/>
    </source>
</evidence>
<keyword evidence="3" id="KW-0732">Signal</keyword>
<accession>A0ABU5EC03</accession>
<dbReference type="EMBL" id="JAXCLW010000002">
    <property type="protein sequence ID" value="MDY0883530.1"/>
    <property type="molecule type" value="Genomic_DNA"/>
</dbReference>
<dbReference type="Pfam" id="PF00127">
    <property type="entry name" value="Copper-bind"/>
    <property type="match status" value="1"/>
</dbReference>
<keyword evidence="2" id="KW-0186">Copper</keyword>
<evidence type="ECO:0000256" key="1">
    <source>
        <dbReference type="ARBA" id="ARBA00022723"/>
    </source>
</evidence>
<dbReference type="PROSITE" id="PS51257">
    <property type="entry name" value="PROKAR_LIPOPROTEIN"/>
    <property type="match status" value="1"/>
</dbReference>
<evidence type="ECO:0000256" key="2">
    <source>
        <dbReference type="ARBA" id="ARBA00023008"/>
    </source>
</evidence>
<dbReference type="CDD" id="cd04211">
    <property type="entry name" value="Cupredoxin_like_2"/>
    <property type="match status" value="1"/>
</dbReference>
<evidence type="ECO:0000313" key="6">
    <source>
        <dbReference type="Proteomes" id="UP001279642"/>
    </source>
</evidence>
<comment type="caution">
    <text evidence="5">The sequence shown here is derived from an EMBL/GenBank/DDBJ whole genome shotgun (WGS) entry which is preliminary data.</text>
</comment>
<feature type="signal peptide" evidence="3">
    <location>
        <begin position="1"/>
        <end position="30"/>
    </location>
</feature>
<name>A0ABU5EC03_9PROT</name>
<dbReference type="InterPro" id="IPR000923">
    <property type="entry name" value="BlueCu_1"/>
</dbReference>
<proteinExistence type="predicted"/>
<keyword evidence="6" id="KW-1185">Reference proteome</keyword>
<reference evidence="5 6" key="1">
    <citation type="journal article" date="2016" name="Antonie Van Leeuwenhoek">
        <title>Dongia soli sp. nov., isolated from soil from Dokdo, Korea.</title>
        <authorList>
            <person name="Kim D.U."/>
            <person name="Lee H."/>
            <person name="Kim H."/>
            <person name="Kim S.G."/>
            <person name="Ka J.O."/>
        </authorList>
    </citation>
    <scope>NUCLEOTIDE SEQUENCE [LARGE SCALE GENOMIC DNA]</scope>
    <source>
        <strain evidence="5 6">D78</strain>
    </source>
</reference>
<keyword evidence="1" id="KW-0479">Metal-binding</keyword>
<dbReference type="RefSeq" id="WP_320508562.1">
    <property type="nucleotide sequence ID" value="NZ_JAXCLW010000002.1"/>
</dbReference>
<evidence type="ECO:0000259" key="4">
    <source>
        <dbReference type="Pfam" id="PF00127"/>
    </source>
</evidence>